<reference evidence="6" key="2">
    <citation type="submission" date="2024-04" db="EMBL/GenBank/DDBJ databases">
        <authorList>
            <person name="Chen Y."/>
            <person name="Shah S."/>
            <person name="Dougan E. K."/>
            <person name="Thang M."/>
            <person name="Chan C."/>
        </authorList>
    </citation>
    <scope>NUCLEOTIDE SEQUENCE [LARGE SCALE GENOMIC DNA]</scope>
</reference>
<dbReference type="SMART" id="SM00248">
    <property type="entry name" value="ANK"/>
    <property type="match status" value="7"/>
</dbReference>
<dbReference type="Pfam" id="PF00270">
    <property type="entry name" value="DEAD"/>
    <property type="match status" value="1"/>
</dbReference>
<dbReference type="InterPro" id="IPR027417">
    <property type="entry name" value="P-loop_NTPase"/>
</dbReference>
<comment type="caution">
    <text evidence="5">The sequence shown here is derived from an EMBL/GenBank/DDBJ whole genome shotgun (WGS) entry which is preliminary data.</text>
</comment>
<feature type="domain" description="Helicase ATP-binding" evidence="4">
    <location>
        <begin position="598"/>
        <end position="739"/>
    </location>
</feature>
<feature type="repeat" description="ANK" evidence="3">
    <location>
        <begin position="51"/>
        <end position="85"/>
    </location>
</feature>
<proteinExistence type="predicted"/>
<evidence type="ECO:0000256" key="2">
    <source>
        <dbReference type="ARBA" id="ARBA00023043"/>
    </source>
</evidence>
<keyword evidence="8" id="KW-1185">Reference proteome</keyword>
<gene>
    <name evidence="5" type="ORF">C1SCF055_LOCUS37864</name>
</gene>
<evidence type="ECO:0000256" key="3">
    <source>
        <dbReference type="PROSITE-ProRule" id="PRU00023"/>
    </source>
</evidence>
<dbReference type="SUPFAM" id="SSF52540">
    <property type="entry name" value="P-loop containing nucleoside triphosphate hydrolases"/>
    <property type="match status" value="1"/>
</dbReference>
<sequence>MSQDATAEDNAVEKKNRLGRTELHNAVCKGDEKRVQQLLQNRASVDAKDESGRTPLHLAASEVSGPTKIIKLLLEARAMTEAKDLGGLTPLNLACDSKCEEAVAVLRSEKLEQSGKTALSSSVETLVFHFVFEIQRAVHLYSKWLLHQGLAFQMYVESVAIDPCPKAPLDVLHFLPKHMPAVASDANEITFEGNIMPSAEQCWTSFPGKFKAGWDALVNVPAFGDSVACVFLCDSQSGLGEHKKDPKGDGKKCYCYRIYGERADAEYKKFGYIIYVQKKYSECSDLERSKLEQKANAMDAELVFEDDDSSTRDTKEKRAKEKFAQKKTAAFGCSWYDLWFQRVREAVQRGQRLKVVFFPGEVMQGKVDMDALATADLWNGVGLGTSQKCEVATLEAMRKETGDPKWDYDPVDVTDFLISQFKEGDLVEALDADSRRWRIGRILKVPQSGMTKDDRHTVRHTWNIICNWSGTEFQSEHLRPLVQHTNGFETILQGFQDKKMLRSLEEFFSVQVKQVQRSWSDGRHSIAVKLKISTLRQAHSLRDKVLSGDLDLKINDILSIQWQVGIDKSAFLTFYERSLLSLTDLTKHQNEVLQELRDAGTREQGVIHLSAAAGAGKTFIAVKWVLDHLRMSSGKVLYIAPNKALVLHFIRWLLAFAHADRDSSSRYFSRLLVLYEPYDQVRVPVINGNQILFESATVELEPCQVKVLDEAHCIFCADTDSLIQDRLKSYSARSTVLLSDLSQGSSTTFSVDRHYPIRRSVKLIEVVRSTQRIVAGALNFRLGESRNENVDSLGTHGPPIKTFLFEAQAEQDKMEEYAKHTIAAINYVIYHFPSINLNNRIALLVKDNDFLGSLSGKLRRHLQNKFAKRYCLVSYETSLNLLPSHLSTGASAQGVQQEQQIILDTVKNAKGLENLIVISIGLDAPIQGAYEDGATRSLLYQGITRAQLASMIVNEFMPDGWLAFLGCLRLSKDTFDKKAAFAETDKGAAAAMLKVKDSRREVAEAAKTLEEDEITKKYLEDFAAHSLACAKAEGQVRAVLDDLKKEDFWELCHAHAKAKTPQLRTMLLRRRTGRTELHNAVCKGDEKRVQQLLQNRASVDAKDESGRTPLHLAASEVSGPTKIIKLLLEARAMTEAKDLGGRTPLHLAASEVSGSAKIVELLEARAMTEAKDLGGFTPLNLACDLKYEEAVAVLRGAEGSPKVSEGLTEAVTCFVAPLDVLHFLPKHMPAVASDANEITFAGIIKPSAEQCWTSFPGKFKAGWDALVNVPAFGDSVACVFLCDSQSGLGEHKKDPKGDGKKCYCYRIYGERADAEYKKFGYIIYVQKKYSECSDLERSKLEQKANAMDAELVFEDDDSSTRDTKEKRAKEKFAQKKTAAFGCSWYDLWFQRVREAVQRGQRLKVVFFPGEVMKGKVDMDALATADLWDGVGLGTSQKCEVATLEAMRKETGDPKWDYDPVDVTDFLISQFKEGDLVEALDADSRRWRIGRILKVPQSGMTKDDRHTVRHTWNIICNWSGTEFQSEHLRPLVQHTNGFETILQGFQDKKMLRSLEEFFSVQVKQVQRSWSDGRHSIAVKLKISTLRQAHSLRDKVLSGDLDLKINDILSIQWQVGIDKSAFLTFY</sequence>
<dbReference type="EMBL" id="CAMXCT020005613">
    <property type="protein sequence ID" value="CAL1166212.1"/>
    <property type="molecule type" value="Genomic_DNA"/>
</dbReference>
<feature type="repeat" description="ANK" evidence="3">
    <location>
        <begin position="1072"/>
        <end position="1104"/>
    </location>
</feature>
<keyword evidence="7" id="KW-0547">Nucleotide-binding</keyword>
<keyword evidence="1" id="KW-0677">Repeat</keyword>
<accession>A0A9P1GJR5</accession>
<reference evidence="5" key="1">
    <citation type="submission" date="2022-10" db="EMBL/GenBank/DDBJ databases">
        <authorList>
            <person name="Chen Y."/>
            <person name="Dougan E. K."/>
            <person name="Chan C."/>
            <person name="Rhodes N."/>
            <person name="Thang M."/>
        </authorList>
    </citation>
    <scope>NUCLEOTIDE SEQUENCE</scope>
</reference>
<dbReference type="PROSITE" id="PS50297">
    <property type="entry name" value="ANK_REP_REGION"/>
    <property type="match status" value="4"/>
</dbReference>
<organism evidence="5">
    <name type="scientific">Cladocopium goreaui</name>
    <dbReference type="NCBI Taxonomy" id="2562237"/>
    <lineage>
        <taxon>Eukaryota</taxon>
        <taxon>Sar</taxon>
        <taxon>Alveolata</taxon>
        <taxon>Dinophyceae</taxon>
        <taxon>Suessiales</taxon>
        <taxon>Symbiodiniaceae</taxon>
        <taxon>Cladocopium</taxon>
    </lineage>
</organism>
<dbReference type="Gene3D" id="3.40.50.300">
    <property type="entry name" value="P-loop containing nucleotide triphosphate hydrolases"/>
    <property type="match status" value="2"/>
</dbReference>
<dbReference type="PANTHER" id="PTHR24171:SF9">
    <property type="entry name" value="ANKYRIN REPEAT DOMAIN-CONTAINING PROTEIN 39"/>
    <property type="match status" value="1"/>
</dbReference>
<dbReference type="InterPro" id="IPR014001">
    <property type="entry name" value="Helicase_ATP-bd"/>
</dbReference>
<dbReference type="GO" id="GO:0004386">
    <property type="term" value="F:helicase activity"/>
    <property type="evidence" value="ECO:0007669"/>
    <property type="project" value="UniProtKB-KW"/>
</dbReference>
<evidence type="ECO:0000313" key="8">
    <source>
        <dbReference type="Proteomes" id="UP001152797"/>
    </source>
</evidence>
<dbReference type="InterPro" id="IPR011545">
    <property type="entry name" value="DEAD/DEAH_box_helicase_dom"/>
</dbReference>
<dbReference type="GO" id="GO:0005524">
    <property type="term" value="F:ATP binding"/>
    <property type="evidence" value="ECO:0007669"/>
    <property type="project" value="UniProtKB-KW"/>
</dbReference>
<dbReference type="PROSITE" id="PS50088">
    <property type="entry name" value="ANK_REPEAT"/>
    <property type="match status" value="4"/>
</dbReference>
<evidence type="ECO:0000313" key="5">
    <source>
        <dbReference type="EMBL" id="CAI4012837.1"/>
    </source>
</evidence>
<dbReference type="PANTHER" id="PTHR24171">
    <property type="entry name" value="ANKYRIN REPEAT DOMAIN-CONTAINING PROTEIN 39-RELATED"/>
    <property type="match status" value="1"/>
</dbReference>
<keyword evidence="2 3" id="KW-0040">ANK repeat</keyword>
<dbReference type="SUPFAM" id="SSF48403">
    <property type="entry name" value="Ankyrin repeat"/>
    <property type="match status" value="2"/>
</dbReference>
<keyword evidence="7" id="KW-0067">ATP-binding</keyword>
<name>A0A9P1GJR5_9DINO</name>
<evidence type="ECO:0000313" key="6">
    <source>
        <dbReference type="EMBL" id="CAL1166212.1"/>
    </source>
</evidence>
<dbReference type="EMBL" id="CAMXCT010005613">
    <property type="protein sequence ID" value="CAI4012837.1"/>
    <property type="molecule type" value="Genomic_DNA"/>
</dbReference>
<protein>
    <submittedName>
        <fullName evidence="7">Helicase ATP-binding domain-containing protein</fullName>
    </submittedName>
</protein>
<feature type="repeat" description="ANK" evidence="3">
    <location>
        <begin position="18"/>
        <end position="50"/>
    </location>
</feature>
<dbReference type="InterPro" id="IPR002110">
    <property type="entry name" value="Ankyrin_rpt"/>
</dbReference>
<dbReference type="Pfam" id="PF12796">
    <property type="entry name" value="Ank_2"/>
    <property type="match status" value="2"/>
</dbReference>
<dbReference type="GO" id="GO:0003676">
    <property type="term" value="F:nucleic acid binding"/>
    <property type="evidence" value="ECO:0007669"/>
    <property type="project" value="InterPro"/>
</dbReference>
<dbReference type="EMBL" id="CAMXCT030005613">
    <property type="protein sequence ID" value="CAL4800149.1"/>
    <property type="molecule type" value="Genomic_DNA"/>
</dbReference>
<keyword evidence="7" id="KW-0378">Hydrolase</keyword>
<dbReference type="SMART" id="SM00487">
    <property type="entry name" value="DEXDc"/>
    <property type="match status" value="1"/>
</dbReference>
<dbReference type="Proteomes" id="UP001152797">
    <property type="component" value="Unassembled WGS sequence"/>
</dbReference>
<dbReference type="PROSITE" id="PS51192">
    <property type="entry name" value="HELICASE_ATP_BIND_1"/>
    <property type="match status" value="1"/>
</dbReference>
<evidence type="ECO:0000313" key="7">
    <source>
        <dbReference type="EMBL" id="CAL4800149.1"/>
    </source>
</evidence>
<keyword evidence="7" id="KW-0347">Helicase</keyword>
<evidence type="ECO:0000256" key="1">
    <source>
        <dbReference type="ARBA" id="ARBA00022737"/>
    </source>
</evidence>
<evidence type="ECO:0000259" key="4">
    <source>
        <dbReference type="PROSITE" id="PS51192"/>
    </source>
</evidence>
<feature type="repeat" description="ANK" evidence="3">
    <location>
        <begin position="1105"/>
        <end position="1139"/>
    </location>
</feature>
<dbReference type="Gene3D" id="1.25.40.20">
    <property type="entry name" value="Ankyrin repeat-containing domain"/>
    <property type="match status" value="2"/>
</dbReference>
<dbReference type="InterPro" id="IPR036770">
    <property type="entry name" value="Ankyrin_rpt-contain_sf"/>
</dbReference>
<feature type="non-terminal residue" evidence="5">
    <location>
        <position position="1"/>
    </location>
</feature>